<dbReference type="EMBL" id="AUZX01001476">
    <property type="protein sequence ID" value="EQD78995.1"/>
    <property type="molecule type" value="Genomic_DNA"/>
</dbReference>
<dbReference type="SUPFAM" id="SSF56672">
    <property type="entry name" value="DNA/RNA polymerases"/>
    <property type="match status" value="1"/>
</dbReference>
<comment type="caution">
    <text evidence="1">The sequence shown here is derived from an EMBL/GenBank/DDBJ whole genome shotgun (WGS) entry which is preliminary data.</text>
</comment>
<keyword evidence="1" id="KW-0548">Nucleotidyltransferase</keyword>
<dbReference type="PANTHER" id="PTHR34047:SF8">
    <property type="entry name" value="PROTEIN YKFC"/>
    <property type="match status" value="1"/>
</dbReference>
<feature type="non-terminal residue" evidence="1">
    <location>
        <position position="1"/>
    </location>
</feature>
<feature type="non-terminal residue" evidence="1">
    <location>
        <position position="180"/>
    </location>
</feature>
<accession>T1D9Z4</accession>
<evidence type="ECO:0000313" key="1">
    <source>
        <dbReference type="EMBL" id="EQD78995.1"/>
    </source>
</evidence>
<proteinExistence type="predicted"/>
<keyword evidence="1" id="KW-0695">RNA-directed DNA polymerase</keyword>
<sequence>KILQRAVVEVLNAIYETDFLGFSYGFRPGRQAHMALDILATAIRFKKISWILDADVSRYLDASSHYTSRCFQGIEEVRSGRRYLYSQAFCSSPVDMNRLDFAALYTLQDRLPRDAEQQHCLVHLHVSFRRIFNKARTQLIVDSDAPRRAGRHLLSCNEAIIEPAMQGGGSEAQCACCLLD</sequence>
<reference evidence="1" key="2">
    <citation type="journal article" date="2014" name="ISME J.">
        <title>Microbial stratification in low pH oxic and suboxic macroscopic growths along an acid mine drainage.</title>
        <authorList>
            <person name="Mendez-Garcia C."/>
            <person name="Mesa V."/>
            <person name="Sprenger R.R."/>
            <person name="Richter M."/>
            <person name="Diez M.S."/>
            <person name="Solano J."/>
            <person name="Bargiela R."/>
            <person name="Golyshina O.V."/>
            <person name="Manteca A."/>
            <person name="Ramos J.L."/>
            <person name="Gallego J.R."/>
            <person name="Llorente I."/>
            <person name="Martins Dos Santos V.A."/>
            <person name="Jensen O.N."/>
            <person name="Pelaez A.I."/>
            <person name="Sanchez J."/>
            <person name="Ferrer M."/>
        </authorList>
    </citation>
    <scope>NUCLEOTIDE SEQUENCE</scope>
</reference>
<dbReference type="PANTHER" id="PTHR34047">
    <property type="entry name" value="NUCLEAR INTRON MATURASE 1, MITOCHONDRIAL-RELATED"/>
    <property type="match status" value="1"/>
</dbReference>
<gene>
    <name evidence="1" type="ORF">B1A_01970</name>
</gene>
<dbReference type="InterPro" id="IPR051083">
    <property type="entry name" value="GrpII_Intron_Splice-Mob/Def"/>
</dbReference>
<name>T1D9Z4_9ZZZZ</name>
<reference evidence="1" key="1">
    <citation type="submission" date="2013-08" db="EMBL/GenBank/DDBJ databases">
        <authorList>
            <person name="Mendez C."/>
            <person name="Richter M."/>
            <person name="Ferrer M."/>
            <person name="Sanchez J."/>
        </authorList>
    </citation>
    <scope>NUCLEOTIDE SEQUENCE</scope>
</reference>
<keyword evidence="1" id="KW-0808">Transferase</keyword>
<organism evidence="1">
    <name type="scientific">mine drainage metagenome</name>
    <dbReference type="NCBI Taxonomy" id="410659"/>
    <lineage>
        <taxon>unclassified sequences</taxon>
        <taxon>metagenomes</taxon>
        <taxon>ecological metagenomes</taxon>
    </lineage>
</organism>
<dbReference type="InterPro" id="IPR043502">
    <property type="entry name" value="DNA/RNA_pol_sf"/>
</dbReference>
<dbReference type="GO" id="GO:0003964">
    <property type="term" value="F:RNA-directed DNA polymerase activity"/>
    <property type="evidence" value="ECO:0007669"/>
    <property type="project" value="UniProtKB-KW"/>
</dbReference>
<dbReference type="AlphaFoldDB" id="T1D9Z4"/>
<protein>
    <submittedName>
        <fullName evidence="1">RNA-directed DNA polymerase (Reverse transcriptase)</fullName>
    </submittedName>
</protein>